<dbReference type="Pfam" id="PF00069">
    <property type="entry name" value="Pkinase"/>
    <property type="match status" value="1"/>
</dbReference>
<gene>
    <name evidence="7" type="ORF">GPECTOR_30g171</name>
</gene>
<evidence type="ECO:0000313" key="8">
    <source>
        <dbReference type="Proteomes" id="UP000075714"/>
    </source>
</evidence>
<dbReference type="PANTHER" id="PTHR24351">
    <property type="entry name" value="RIBOSOMAL PROTEIN S6 KINASE"/>
    <property type="match status" value="1"/>
</dbReference>
<dbReference type="SUPFAM" id="SSF56112">
    <property type="entry name" value="Protein kinase-like (PK-like)"/>
    <property type="match status" value="1"/>
</dbReference>
<keyword evidence="3" id="KW-0547">Nucleotide-binding</keyword>
<evidence type="ECO:0000256" key="5">
    <source>
        <dbReference type="ARBA" id="ARBA00022840"/>
    </source>
</evidence>
<keyword evidence="2" id="KW-0808">Transferase</keyword>
<evidence type="ECO:0000256" key="3">
    <source>
        <dbReference type="ARBA" id="ARBA00022741"/>
    </source>
</evidence>
<dbReference type="EMBL" id="LSYV01000031">
    <property type="protein sequence ID" value="KXZ48076.1"/>
    <property type="molecule type" value="Genomic_DNA"/>
</dbReference>
<feature type="domain" description="Protein kinase" evidence="6">
    <location>
        <begin position="1"/>
        <end position="113"/>
    </location>
</feature>
<dbReference type="OrthoDB" id="552305at2759"/>
<dbReference type="GO" id="GO:0004674">
    <property type="term" value="F:protein serine/threonine kinase activity"/>
    <property type="evidence" value="ECO:0007669"/>
    <property type="project" value="UniProtKB-KW"/>
</dbReference>
<accession>A0A150GE15</accession>
<evidence type="ECO:0000313" key="7">
    <source>
        <dbReference type="EMBL" id="KXZ48076.1"/>
    </source>
</evidence>
<reference evidence="8" key="1">
    <citation type="journal article" date="2016" name="Nat. Commun.">
        <title>The Gonium pectorale genome demonstrates co-option of cell cycle regulation during the evolution of multicellularity.</title>
        <authorList>
            <person name="Hanschen E.R."/>
            <person name="Marriage T.N."/>
            <person name="Ferris P.J."/>
            <person name="Hamaji T."/>
            <person name="Toyoda A."/>
            <person name="Fujiyama A."/>
            <person name="Neme R."/>
            <person name="Noguchi H."/>
            <person name="Minakuchi Y."/>
            <person name="Suzuki M."/>
            <person name="Kawai-Toyooka H."/>
            <person name="Smith D.R."/>
            <person name="Sparks H."/>
            <person name="Anderson J."/>
            <person name="Bakaric R."/>
            <person name="Luria V."/>
            <person name="Karger A."/>
            <person name="Kirschner M.W."/>
            <person name="Durand P.M."/>
            <person name="Michod R.E."/>
            <person name="Nozaki H."/>
            <person name="Olson B.J."/>
        </authorList>
    </citation>
    <scope>NUCLEOTIDE SEQUENCE [LARGE SCALE GENOMIC DNA]</scope>
    <source>
        <strain evidence="8">NIES-2863</strain>
    </source>
</reference>
<evidence type="ECO:0000256" key="1">
    <source>
        <dbReference type="ARBA" id="ARBA00022527"/>
    </source>
</evidence>
<dbReference type="PROSITE" id="PS50011">
    <property type="entry name" value="PROTEIN_KINASE_DOM"/>
    <property type="match status" value="1"/>
</dbReference>
<dbReference type="Gene3D" id="1.10.510.10">
    <property type="entry name" value="Transferase(Phosphotransferase) domain 1"/>
    <property type="match status" value="1"/>
</dbReference>
<keyword evidence="5" id="KW-0067">ATP-binding</keyword>
<dbReference type="Proteomes" id="UP000075714">
    <property type="component" value="Unassembled WGS sequence"/>
</dbReference>
<dbReference type="InterPro" id="IPR000719">
    <property type="entry name" value="Prot_kinase_dom"/>
</dbReference>
<organism evidence="7 8">
    <name type="scientific">Gonium pectorale</name>
    <name type="common">Green alga</name>
    <dbReference type="NCBI Taxonomy" id="33097"/>
    <lineage>
        <taxon>Eukaryota</taxon>
        <taxon>Viridiplantae</taxon>
        <taxon>Chlorophyta</taxon>
        <taxon>core chlorophytes</taxon>
        <taxon>Chlorophyceae</taxon>
        <taxon>CS clade</taxon>
        <taxon>Chlamydomonadales</taxon>
        <taxon>Volvocaceae</taxon>
        <taxon>Gonium</taxon>
    </lineage>
</organism>
<name>A0A150GE15_GONPE</name>
<sequence>MAHLDVKPDNVLAGDGGKYVLADFGCAKEVDADGCLSGACGTPLYMAPEMHSKKGFSPKADVFSVGVLMCVCALWYQEPLPVHQFLNRAKKLPNAQQALDHPFLAGMQLEDLL</sequence>
<dbReference type="AlphaFoldDB" id="A0A150GE15"/>
<evidence type="ECO:0000256" key="2">
    <source>
        <dbReference type="ARBA" id="ARBA00022679"/>
    </source>
</evidence>
<evidence type="ECO:0000259" key="6">
    <source>
        <dbReference type="PROSITE" id="PS50011"/>
    </source>
</evidence>
<proteinExistence type="predicted"/>
<protein>
    <recommendedName>
        <fullName evidence="6">Protein kinase domain-containing protein</fullName>
    </recommendedName>
</protein>
<evidence type="ECO:0000256" key="4">
    <source>
        <dbReference type="ARBA" id="ARBA00022777"/>
    </source>
</evidence>
<keyword evidence="1" id="KW-0723">Serine/threonine-protein kinase</keyword>
<dbReference type="STRING" id="33097.A0A150GE15"/>
<dbReference type="GO" id="GO:0005524">
    <property type="term" value="F:ATP binding"/>
    <property type="evidence" value="ECO:0007669"/>
    <property type="project" value="UniProtKB-KW"/>
</dbReference>
<dbReference type="InterPro" id="IPR011009">
    <property type="entry name" value="Kinase-like_dom_sf"/>
</dbReference>
<keyword evidence="8" id="KW-1185">Reference proteome</keyword>
<comment type="caution">
    <text evidence="7">The sequence shown here is derived from an EMBL/GenBank/DDBJ whole genome shotgun (WGS) entry which is preliminary data.</text>
</comment>
<keyword evidence="4" id="KW-0418">Kinase</keyword>